<feature type="transmembrane region" description="Helical" evidence="10">
    <location>
        <begin position="373"/>
        <end position="397"/>
    </location>
</feature>
<feature type="transmembrane region" description="Helical" evidence="10">
    <location>
        <begin position="191"/>
        <end position="210"/>
    </location>
</feature>
<feature type="transmembrane region" description="Helical" evidence="10">
    <location>
        <begin position="133"/>
        <end position="152"/>
    </location>
</feature>
<dbReference type="PROSITE" id="PS01047">
    <property type="entry name" value="HMA_1"/>
    <property type="match status" value="1"/>
</dbReference>
<dbReference type="PRINTS" id="PR00943">
    <property type="entry name" value="CUATPASE"/>
</dbReference>
<dbReference type="NCBIfam" id="TIGR01525">
    <property type="entry name" value="ATPase-IB_hvy"/>
    <property type="match status" value="1"/>
</dbReference>
<dbReference type="InterPro" id="IPR006121">
    <property type="entry name" value="HMA_dom"/>
</dbReference>
<keyword evidence="3 10" id="KW-0812">Transmembrane</keyword>
<dbReference type="Gene3D" id="3.40.50.1000">
    <property type="entry name" value="HAD superfamily/HAD-like"/>
    <property type="match status" value="1"/>
</dbReference>
<dbReference type="GO" id="GO:0016887">
    <property type="term" value="F:ATP hydrolysis activity"/>
    <property type="evidence" value="ECO:0007669"/>
    <property type="project" value="InterPro"/>
</dbReference>
<proteinExistence type="inferred from homology"/>
<evidence type="ECO:0000256" key="7">
    <source>
        <dbReference type="ARBA" id="ARBA00022967"/>
    </source>
</evidence>
<dbReference type="GO" id="GO:0012505">
    <property type="term" value="C:endomembrane system"/>
    <property type="evidence" value="ECO:0007669"/>
    <property type="project" value="UniProtKB-SubCell"/>
</dbReference>
<evidence type="ECO:0000313" key="13">
    <source>
        <dbReference type="EMBL" id="STZ14882.1"/>
    </source>
</evidence>
<name>A0A1S9ZWS0_9GAMM</name>
<dbReference type="GO" id="GO:0005524">
    <property type="term" value="F:ATP binding"/>
    <property type="evidence" value="ECO:0007669"/>
    <property type="project" value="UniProtKB-UniRule"/>
</dbReference>
<dbReference type="InterPro" id="IPR001757">
    <property type="entry name" value="P_typ_ATPase"/>
</dbReference>
<evidence type="ECO:0000256" key="3">
    <source>
        <dbReference type="ARBA" id="ARBA00022692"/>
    </source>
</evidence>
<dbReference type="Proteomes" id="UP000190435">
    <property type="component" value="Unassembled WGS sequence"/>
</dbReference>
<accession>A0A1S9ZWS0</accession>
<evidence type="ECO:0000256" key="4">
    <source>
        <dbReference type="ARBA" id="ARBA00022723"/>
    </source>
</evidence>
<dbReference type="InterPro" id="IPR017969">
    <property type="entry name" value="Heavy-metal-associated_CS"/>
</dbReference>
<dbReference type="GO" id="GO:0005886">
    <property type="term" value="C:plasma membrane"/>
    <property type="evidence" value="ECO:0007669"/>
    <property type="project" value="UniProtKB-SubCell"/>
</dbReference>
<comment type="similarity">
    <text evidence="2 10">Belongs to the cation transport ATPase (P-type) (TC 3.A.3) family. Type IB subfamily.</text>
</comment>
<evidence type="ECO:0000256" key="6">
    <source>
        <dbReference type="ARBA" id="ARBA00022840"/>
    </source>
</evidence>
<evidence type="ECO:0000313" key="12">
    <source>
        <dbReference type="EMBL" id="OOR87847.1"/>
    </source>
</evidence>
<dbReference type="CDD" id="cd00371">
    <property type="entry name" value="HMA"/>
    <property type="match status" value="1"/>
</dbReference>
<keyword evidence="5 10" id="KW-0547">Nucleotide-binding</keyword>
<dbReference type="GO" id="GO:0005507">
    <property type="term" value="F:copper ion binding"/>
    <property type="evidence" value="ECO:0007669"/>
    <property type="project" value="TreeGrafter"/>
</dbReference>
<dbReference type="RefSeq" id="WP_078277246.1">
    <property type="nucleotide sequence ID" value="NZ_CAACXO010000022.1"/>
</dbReference>
<evidence type="ECO:0000256" key="5">
    <source>
        <dbReference type="ARBA" id="ARBA00022741"/>
    </source>
</evidence>
<dbReference type="InterPro" id="IPR018303">
    <property type="entry name" value="ATPase_P-typ_P_site"/>
</dbReference>
<keyword evidence="7" id="KW-1278">Translocase</keyword>
<reference evidence="13 15" key="2">
    <citation type="submission" date="2018-06" db="EMBL/GenBank/DDBJ databases">
        <authorList>
            <consortium name="Pathogen Informatics"/>
            <person name="Doyle S."/>
        </authorList>
    </citation>
    <scope>NUCLEOTIDE SEQUENCE [LARGE SCALE GENOMIC DNA]</scope>
    <source>
        <strain evidence="13 15">NCTC10293</strain>
    </source>
</reference>
<dbReference type="OrthoDB" id="9814270at2"/>
<protein>
    <submittedName>
        <fullName evidence="13">Copper-exporting P-type ATPase A</fullName>
        <ecNumber evidence="13">3.6.3.-</ecNumber>
    </submittedName>
    <submittedName>
        <fullName evidence="12">Copper-transporting ATPase</fullName>
    </submittedName>
</protein>
<dbReference type="InterPro" id="IPR036412">
    <property type="entry name" value="HAD-like_sf"/>
</dbReference>
<dbReference type="EC" id="3.6.3.-" evidence="13"/>
<dbReference type="FunFam" id="3.30.70.100:FF:000005">
    <property type="entry name" value="Copper-exporting P-type ATPase A"/>
    <property type="match status" value="1"/>
</dbReference>
<evidence type="ECO:0000256" key="8">
    <source>
        <dbReference type="ARBA" id="ARBA00022989"/>
    </source>
</evidence>
<dbReference type="InterPro" id="IPR036163">
    <property type="entry name" value="HMA_dom_sf"/>
</dbReference>
<feature type="transmembrane region" description="Helical" evidence="10">
    <location>
        <begin position="720"/>
        <end position="737"/>
    </location>
</feature>
<dbReference type="PROSITE" id="PS50846">
    <property type="entry name" value="HMA_2"/>
    <property type="match status" value="1"/>
</dbReference>
<dbReference type="Pfam" id="PF00403">
    <property type="entry name" value="HMA"/>
    <property type="match status" value="1"/>
</dbReference>
<dbReference type="SUPFAM" id="SSF56784">
    <property type="entry name" value="HAD-like"/>
    <property type="match status" value="1"/>
</dbReference>
<keyword evidence="10" id="KW-1003">Cell membrane</keyword>
<evidence type="ECO:0000313" key="15">
    <source>
        <dbReference type="Proteomes" id="UP000255279"/>
    </source>
</evidence>
<keyword evidence="9 10" id="KW-0472">Membrane</keyword>
<dbReference type="InterPro" id="IPR023214">
    <property type="entry name" value="HAD_sf"/>
</dbReference>
<dbReference type="PANTHER" id="PTHR43520:SF8">
    <property type="entry name" value="P-TYPE CU(+) TRANSPORTER"/>
    <property type="match status" value="1"/>
</dbReference>
<feature type="transmembrane region" description="Helical" evidence="10">
    <location>
        <begin position="106"/>
        <end position="127"/>
    </location>
</feature>
<dbReference type="EMBL" id="MUXU01000061">
    <property type="protein sequence ID" value="OOR87847.1"/>
    <property type="molecule type" value="Genomic_DNA"/>
</dbReference>
<dbReference type="AlphaFoldDB" id="A0A1S9ZWS0"/>
<keyword evidence="4 10" id="KW-0479">Metal-binding</keyword>
<feature type="transmembrane region" description="Helical" evidence="10">
    <location>
        <begin position="344"/>
        <end position="367"/>
    </location>
</feature>
<dbReference type="SUPFAM" id="SSF55008">
    <property type="entry name" value="HMA, heavy metal-associated domain"/>
    <property type="match status" value="1"/>
</dbReference>
<dbReference type="Gene3D" id="3.30.70.100">
    <property type="match status" value="1"/>
</dbReference>
<dbReference type="GO" id="GO:0043682">
    <property type="term" value="F:P-type divalent copper transporter activity"/>
    <property type="evidence" value="ECO:0007669"/>
    <property type="project" value="TreeGrafter"/>
</dbReference>
<organism evidence="12 14">
    <name type="scientific">Moraxella caviae</name>
    <dbReference type="NCBI Taxonomy" id="34060"/>
    <lineage>
        <taxon>Bacteria</taxon>
        <taxon>Pseudomonadati</taxon>
        <taxon>Pseudomonadota</taxon>
        <taxon>Gammaproteobacteria</taxon>
        <taxon>Moraxellales</taxon>
        <taxon>Moraxellaceae</taxon>
        <taxon>Moraxella</taxon>
    </lineage>
</organism>
<dbReference type="PRINTS" id="PR00119">
    <property type="entry name" value="CATATPASE"/>
</dbReference>
<dbReference type="SUPFAM" id="SSF81653">
    <property type="entry name" value="Calcium ATPase, transduction domain A"/>
    <property type="match status" value="1"/>
</dbReference>
<dbReference type="InterPro" id="IPR023298">
    <property type="entry name" value="ATPase_P-typ_TM_dom_sf"/>
</dbReference>
<keyword evidence="13" id="KW-0378">Hydrolase</keyword>
<keyword evidence="14" id="KW-1185">Reference proteome</keyword>
<dbReference type="GO" id="GO:0055070">
    <property type="term" value="P:copper ion homeostasis"/>
    <property type="evidence" value="ECO:0007669"/>
    <property type="project" value="TreeGrafter"/>
</dbReference>
<dbReference type="STRING" id="34060.B0181_09430"/>
<feature type="transmembrane region" description="Helical" evidence="10">
    <location>
        <begin position="697"/>
        <end position="714"/>
    </location>
</feature>
<dbReference type="SUPFAM" id="SSF81665">
    <property type="entry name" value="Calcium ATPase, transmembrane domain M"/>
    <property type="match status" value="1"/>
</dbReference>
<dbReference type="PROSITE" id="PS00154">
    <property type="entry name" value="ATPASE_E1_E2"/>
    <property type="match status" value="1"/>
</dbReference>
<evidence type="ECO:0000256" key="1">
    <source>
        <dbReference type="ARBA" id="ARBA00004127"/>
    </source>
</evidence>
<dbReference type="InterPro" id="IPR023299">
    <property type="entry name" value="ATPase_P-typ_cyto_dom_N"/>
</dbReference>
<gene>
    <name evidence="13" type="primary">copA_2</name>
    <name evidence="12" type="ORF">B0181_09430</name>
    <name evidence="13" type="ORF">NCTC10293_02487</name>
</gene>
<evidence type="ECO:0000256" key="10">
    <source>
        <dbReference type="RuleBase" id="RU362081"/>
    </source>
</evidence>
<dbReference type="Pfam" id="PF00702">
    <property type="entry name" value="Hydrolase"/>
    <property type="match status" value="1"/>
</dbReference>
<dbReference type="EMBL" id="UGQE01000004">
    <property type="protein sequence ID" value="STZ14882.1"/>
    <property type="molecule type" value="Genomic_DNA"/>
</dbReference>
<sequence>MTNLASDNFKKQTQLQEHTQESNFAISGMSCAACAARIEKVLNKKAGVASATVNFAAETAKVRHDDSVSDEQIRAWIAKAGFDAKPLSEKSVVAEHDEHGGLWRLVLLWLLSVPFWVGMLGMMAGSHALMPPIWLQFVLASIVQFGFGWVFYKGATASIRGGLANMDVLVALGTSAIWAYSTYVWQQGEAHVYFEASVMVIAFVSLGKFLEMRTKKHSLNSLTLLLDLIPKHAKIKRDGAWQEVSVDSVQAGDVLLGRTGDSVAVDGVVTFGSGMLDEAHLTGESRVLTKSVGDVVLAGSVISDGSFEYQARATGQDTALADVVSALNEAQGTKANIARLADKVAAVFVPAVVAIALITFAVNFWWLGAFDEALLRAVAVLVIACPCALGLATPAAIMAGMGTAARHGVRFKDAPSLEAAGHVDTMVFDKTGTLTHGKPQISAVHLFADDLAKSANLSNFNETLALTLTASLEQHASHPLAKAFTQAASEQNLALFEVTDVQSVIGKGLSGVIEPFGLIKVGVPEFADLPDFDAYLGNEAFAQPQWRFASLVALSINGKAVAVYALTDTIKPTSERVVSKLKEDGIEVVILSGDHQAVVDDVAGKLGISKALGRLSPRDKAEFISQLQADGRQVAMTGDGVNDAPAMAAAAASFAVGAGSDVARHTASAELVGESITHAYYAQKIARLTLKNIKQNLFFAFIYNAIGIVVAAVGLLNPMIAAAAMAASSISVLSNALRLKRVRLQLD</sequence>
<dbReference type="InterPro" id="IPR008250">
    <property type="entry name" value="ATPase_P-typ_transduc_dom_A_sf"/>
</dbReference>
<feature type="transmembrane region" description="Helical" evidence="10">
    <location>
        <begin position="164"/>
        <end position="185"/>
    </location>
</feature>
<evidence type="ECO:0000259" key="11">
    <source>
        <dbReference type="PROSITE" id="PS50846"/>
    </source>
</evidence>
<feature type="domain" description="HMA" evidence="11">
    <location>
        <begin position="20"/>
        <end position="85"/>
    </location>
</feature>
<dbReference type="NCBIfam" id="TIGR01494">
    <property type="entry name" value="ATPase_P-type"/>
    <property type="match status" value="2"/>
</dbReference>
<reference evidence="12 14" key="1">
    <citation type="submission" date="2017-02" db="EMBL/GenBank/DDBJ databases">
        <title>Draft genome sequence of Moraxella caviae CCUG 355 type strain.</title>
        <authorList>
            <person name="Engstrom-Jakobsson H."/>
            <person name="Salva-Serra F."/>
            <person name="Thorell K."/>
            <person name="Gonzales-Siles L."/>
            <person name="Karlsson R."/>
            <person name="Boulund F."/>
            <person name="Engstrand L."/>
            <person name="Moore E."/>
        </authorList>
    </citation>
    <scope>NUCLEOTIDE SEQUENCE [LARGE SCALE GENOMIC DNA]</scope>
    <source>
        <strain evidence="12 14">CCUG 355</strain>
    </source>
</reference>
<dbReference type="InterPro" id="IPR059000">
    <property type="entry name" value="ATPase_P-type_domA"/>
</dbReference>
<comment type="subcellular location">
    <subcellularLocation>
        <location evidence="10">Cell membrane</location>
    </subcellularLocation>
    <subcellularLocation>
        <location evidence="1">Endomembrane system</location>
        <topology evidence="1">Multi-pass membrane protein</topology>
    </subcellularLocation>
</comment>
<dbReference type="Proteomes" id="UP000255279">
    <property type="component" value="Unassembled WGS sequence"/>
</dbReference>
<keyword evidence="6 10" id="KW-0067">ATP-binding</keyword>
<dbReference type="Gene3D" id="2.70.150.10">
    <property type="entry name" value="Calcium-transporting ATPase, cytoplasmic transduction domain A"/>
    <property type="match status" value="1"/>
</dbReference>
<dbReference type="PANTHER" id="PTHR43520">
    <property type="entry name" value="ATP7, ISOFORM B"/>
    <property type="match status" value="1"/>
</dbReference>
<evidence type="ECO:0000256" key="9">
    <source>
        <dbReference type="ARBA" id="ARBA00023136"/>
    </source>
</evidence>
<evidence type="ECO:0000313" key="14">
    <source>
        <dbReference type="Proteomes" id="UP000190435"/>
    </source>
</evidence>
<dbReference type="Gene3D" id="3.40.1110.10">
    <property type="entry name" value="Calcium-transporting ATPase, cytoplasmic domain N"/>
    <property type="match status" value="1"/>
</dbReference>
<dbReference type="InterPro" id="IPR027256">
    <property type="entry name" value="P-typ_ATPase_IB"/>
</dbReference>
<evidence type="ECO:0000256" key="2">
    <source>
        <dbReference type="ARBA" id="ARBA00006024"/>
    </source>
</evidence>
<dbReference type="Pfam" id="PF00122">
    <property type="entry name" value="E1-E2_ATPase"/>
    <property type="match status" value="1"/>
</dbReference>
<keyword evidence="8 10" id="KW-1133">Transmembrane helix</keyword>